<protein>
    <recommendedName>
        <fullName evidence="3">AB hydrolase-1 domain-containing protein</fullName>
    </recommendedName>
</protein>
<proteinExistence type="predicted"/>
<sequence length="231" mass="24382">MSEHPSDGFRAVQAPTDLAILEQIASMLRSSGVHKIVGVGHSYGSEQLAALSGKNTSAVDALVLTGFSANMSSVGVFTAGGLYSRAADVMPSSFGMLPGSYVMTGLPQGNQFQFFYYPYFDEAAFAQARMSEQPATLGVFSTMSVLGGSPSNFTGPVHVVTGDKDLPFCGAQCNIVPAGMNKTILELTQPMVFPMSSNFSIYSPANTGHGVNLHLSAPDTYREIMAWLASV</sequence>
<reference evidence="1 2" key="1">
    <citation type="journal article" date="2016" name="Mol. Biol. Evol.">
        <title>Comparative Genomics of Early-Diverging Mushroom-Forming Fungi Provides Insights into the Origins of Lignocellulose Decay Capabilities.</title>
        <authorList>
            <person name="Nagy L.G."/>
            <person name="Riley R."/>
            <person name="Tritt A."/>
            <person name="Adam C."/>
            <person name="Daum C."/>
            <person name="Floudas D."/>
            <person name="Sun H."/>
            <person name="Yadav J.S."/>
            <person name="Pangilinan J."/>
            <person name="Larsson K.H."/>
            <person name="Matsuura K."/>
            <person name="Barry K."/>
            <person name="Labutti K."/>
            <person name="Kuo R."/>
            <person name="Ohm R.A."/>
            <person name="Bhattacharya S.S."/>
            <person name="Shirouzu T."/>
            <person name="Yoshinaga Y."/>
            <person name="Martin F.M."/>
            <person name="Grigoriev I.V."/>
            <person name="Hibbett D.S."/>
        </authorList>
    </citation>
    <scope>NUCLEOTIDE SEQUENCE [LARGE SCALE GENOMIC DNA]</scope>
    <source>
        <strain evidence="1 2">TUFC12733</strain>
    </source>
</reference>
<dbReference type="Proteomes" id="UP000076738">
    <property type="component" value="Unassembled WGS sequence"/>
</dbReference>
<organism evidence="1 2">
    <name type="scientific">Calocera viscosa (strain TUFC12733)</name>
    <dbReference type="NCBI Taxonomy" id="1330018"/>
    <lineage>
        <taxon>Eukaryota</taxon>
        <taxon>Fungi</taxon>
        <taxon>Dikarya</taxon>
        <taxon>Basidiomycota</taxon>
        <taxon>Agaricomycotina</taxon>
        <taxon>Dacrymycetes</taxon>
        <taxon>Dacrymycetales</taxon>
        <taxon>Dacrymycetaceae</taxon>
        <taxon>Calocera</taxon>
    </lineage>
</organism>
<evidence type="ECO:0000313" key="2">
    <source>
        <dbReference type="Proteomes" id="UP000076738"/>
    </source>
</evidence>
<keyword evidence="2" id="KW-1185">Reference proteome</keyword>
<dbReference type="EMBL" id="KV417304">
    <property type="protein sequence ID" value="KZO93143.1"/>
    <property type="molecule type" value="Genomic_DNA"/>
</dbReference>
<name>A0A167J1F1_CALVF</name>
<evidence type="ECO:0008006" key="3">
    <source>
        <dbReference type="Google" id="ProtNLM"/>
    </source>
</evidence>
<dbReference type="OrthoDB" id="1743579at2759"/>
<dbReference type="SUPFAM" id="SSF53474">
    <property type="entry name" value="alpha/beta-Hydrolases"/>
    <property type="match status" value="1"/>
</dbReference>
<accession>A0A167J1F1</accession>
<evidence type="ECO:0000313" key="1">
    <source>
        <dbReference type="EMBL" id="KZO93143.1"/>
    </source>
</evidence>
<gene>
    <name evidence="1" type="ORF">CALVIDRAFT_269353</name>
</gene>
<dbReference type="Gene3D" id="3.40.50.1820">
    <property type="entry name" value="alpha/beta hydrolase"/>
    <property type="match status" value="1"/>
</dbReference>
<dbReference type="InterPro" id="IPR029058">
    <property type="entry name" value="AB_hydrolase_fold"/>
</dbReference>
<dbReference type="AlphaFoldDB" id="A0A167J1F1"/>
<dbReference type="STRING" id="1330018.A0A167J1F1"/>